<dbReference type="KEGG" id="rml:FF011L_12890"/>
<protein>
    <submittedName>
        <fullName evidence="5">Putative ABC transporter ATP-binding protein YlmA</fullName>
        <ecNumber evidence="5">3.6.3.-</ecNumber>
    </submittedName>
</protein>
<evidence type="ECO:0000256" key="1">
    <source>
        <dbReference type="ARBA" id="ARBA00022448"/>
    </source>
</evidence>
<dbReference type="InterPro" id="IPR027417">
    <property type="entry name" value="P-loop_NTPase"/>
</dbReference>
<keyword evidence="1" id="KW-0813">Transport</keyword>
<dbReference type="EC" id="3.6.3.-" evidence="5"/>
<dbReference type="GO" id="GO:0043190">
    <property type="term" value="C:ATP-binding cassette (ABC) transporter complex"/>
    <property type="evidence" value="ECO:0007669"/>
    <property type="project" value="TreeGrafter"/>
</dbReference>
<dbReference type="GO" id="GO:0016887">
    <property type="term" value="F:ATP hydrolysis activity"/>
    <property type="evidence" value="ECO:0007669"/>
    <property type="project" value="InterPro"/>
</dbReference>
<dbReference type="AlphaFoldDB" id="A0A517MCC6"/>
<dbReference type="OrthoDB" id="9804199at2"/>
<accession>A0A517MCC6</accession>
<dbReference type="GO" id="GO:0042626">
    <property type="term" value="F:ATPase-coupled transmembrane transporter activity"/>
    <property type="evidence" value="ECO:0007669"/>
    <property type="project" value="TreeGrafter"/>
</dbReference>
<keyword evidence="3 5" id="KW-0067">ATP-binding</keyword>
<dbReference type="InterPro" id="IPR050095">
    <property type="entry name" value="ECF_ABC_transporter_ATP-bd"/>
</dbReference>
<dbReference type="SMART" id="SM00382">
    <property type="entry name" value="AAA"/>
    <property type="match status" value="1"/>
</dbReference>
<reference evidence="5 6" key="1">
    <citation type="submission" date="2019-02" db="EMBL/GenBank/DDBJ databases">
        <title>Deep-cultivation of Planctomycetes and their phenomic and genomic characterization uncovers novel biology.</title>
        <authorList>
            <person name="Wiegand S."/>
            <person name="Jogler M."/>
            <person name="Boedeker C."/>
            <person name="Pinto D."/>
            <person name="Vollmers J."/>
            <person name="Rivas-Marin E."/>
            <person name="Kohn T."/>
            <person name="Peeters S.H."/>
            <person name="Heuer A."/>
            <person name="Rast P."/>
            <person name="Oberbeckmann S."/>
            <person name="Bunk B."/>
            <person name="Jeske O."/>
            <person name="Meyerdierks A."/>
            <person name="Storesund J.E."/>
            <person name="Kallscheuer N."/>
            <person name="Luecker S."/>
            <person name="Lage O.M."/>
            <person name="Pohl T."/>
            <person name="Merkel B.J."/>
            <person name="Hornburger P."/>
            <person name="Mueller R.-W."/>
            <person name="Bruemmer F."/>
            <person name="Labrenz M."/>
            <person name="Spormann A.M."/>
            <person name="Op den Camp H."/>
            <person name="Overmann J."/>
            <person name="Amann R."/>
            <person name="Jetten M.S.M."/>
            <person name="Mascher T."/>
            <person name="Medema M.H."/>
            <person name="Devos D.P."/>
            <person name="Kaster A.-K."/>
            <person name="Ovreas L."/>
            <person name="Rohde M."/>
            <person name="Galperin M.Y."/>
            <person name="Jogler C."/>
        </authorList>
    </citation>
    <scope>NUCLEOTIDE SEQUENCE [LARGE SCALE GENOMIC DNA]</scope>
    <source>
        <strain evidence="5 6">FF011L</strain>
    </source>
</reference>
<evidence type="ECO:0000313" key="6">
    <source>
        <dbReference type="Proteomes" id="UP000320672"/>
    </source>
</evidence>
<dbReference type="Gene3D" id="3.40.50.300">
    <property type="entry name" value="P-loop containing nucleotide triphosphate hydrolases"/>
    <property type="match status" value="1"/>
</dbReference>
<proteinExistence type="predicted"/>
<dbReference type="PANTHER" id="PTHR43553:SF3">
    <property type="entry name" value="ABC TRANSPORTER ATP-BINDING PROTEIN MODF"/>
    <property type="match status" value="1"/>
</dbReference>
<sequence length="275" mass="30319">MSNSTLLLELDQVTVNRGEVRILDSVSAQIPLGRHTAILGPNGSGKTSLLKLLMRQFYPSITDSHAGQVRILGRSDWHIDDLRKQLGIVSNELDHTFASGRSGRMTALEATLSGFSGVQLKRHLKYDGESAVDLAHEALRQVGAQRLTERTLETMSTGERRRVLIARALVHSPKALILDEPTTGLDIAARTALLEQLEKLAEGGTTLLLVTHHLEEIIPAIEHVMLLGNGRVEMEGQRGEVLTDEPLSKLFGLPLHVVREGEYLFARPGDQERRV</sequence>
<keyword evidence="6" id="KW-1185">Reference proteome</keyword>
<dbReference type="InterPro" id="IPR003593">
    <property type="entry name" value="AAA+_ATPase"/>
</dbReference>
<gene>
    <name evidence="5" type="primary">ylmA</name>
    <name evidence="5" type="ORF">FF011L_12890</name>
</gene>
<dbReference type="EMBL" id="CP036262">
    <property type="protein sequence ID" value="QDS92542.1"/>
    <property type="molecule type" value="Genomic_DNA"/>
</dbReference>
<dbReference type="Pfam" id="PF00005">
    <property type="entry name" value="ABC_tran"/>
    <property type="match status" value="1"/>
</dbReference>
<dbReference type="PROSITE" id="PS50893">
    <property type="entry name" value="ABC_TRANSPORTER_2"/>
    <property type="match status" value="1"/>
</dbReference>
<dbReference type="InterPro" id="IPR003439">
    <property type="entry name" value="ABC_transporter-like_ATP-bd"/>
</dbReference>
<dbReference type="PANTHER" id="PTHR43553">
    <property type="entry name" value="HEAVY METAL TRANSPORTER"/>
    <property type="match status" value="1"/>
</dbReference>
<organism evidence="5 6">
    <name type="scientific">Roseimaritima multifibrata</name>
    <dbReference type="NCBI Taxonomy" id="1930274"/>
    <lineage>
        <taxon>Bacteria</taxon>
        <taxon>Pseudomonadati</taxon>
        <taxon>Planctomycetota</taxon>
        <taxon>Planctomycetia</taxon>
        <taxon>Pirellulales</taxon>
        <taxon>Pirellulaceae</taxon>
        <taxon>Roseimaritima</taxon>
    </lineage>
</organism>
<feature type="domain" description="ABC transporter" evidence="4">
    <location>
        <begin position="8"/>
        <end position="254"/>
    </location>
</feature>
<evidence type="ECO:0000256" key="2">
    <source>
        <dbReference type="ARBA" id="ARBA00022741"/>
    </source>
</evidence>
<dbReference type="Proteomes" id="UP000320672">
    <property type="component" value="Chromosome"/>
</dbReference>
<evidence type="ECO:0000313" key="5">
    <source>
        <dbReference type="EMBL" id="QDS92542.1"/>
    </source>
</evidence>
<keyword evidence="2" id="KW-0547">Nucleotide-binding</keyword>
<keyword evidence="5" id="KW-0378">Hydrolase</keyword>
<name>A0A517MCC6_9BACT</name>
<evidence type="ECO:0000259" key="4">
    <source>
        <dbReference type="PROSITE" id="PS50893"/>
    </source>
</evidence>
<evidence type="ECO:0000256" key="3">
    <source>
        <dbReference type="ARBA" id="ARBA00022840"/>
    </source>
</evidence>
<dbReference type="GO" id="GO:0005524">
    <property type="term" value="F:ATP binding"/>
    <property type="evidence" value="ECO:0007669"/>
    <property type="project" value="UniProtKB-KW"/>
</dbReference>
<dbReference type="RefSeq" id="WP_145350779.1">
    <property type="nucleotide sequence ID" value="NZ_CP036262.1"/>
</dbReference>
<dbReference type="SUPFAM" id="SSF52540">
    <property type="entry name" value="P-loop containing nucleoside triphosphate hydrolases"/>
    <property type="match status" value="1"/>
</dbReference>